<evidence type="ECO:0000256" key="7">
    <source>
        <dbReference type="ARBA" id="ARBA00023004"/>
    </source>
</evidence>
<comment type="similarity">
    <text evidence="11">Belongs to the cytochrome P450 family.</text>
</comment>
<dbReference type="GO" id="GO:0005506">
    <property type="term" value="F:iron ion binding"/>
    <property type="evidence" value="ECO:0007669"/>
    <property type="project" value="InterPro"/>
</dbReference>
<organism evidence="13 14">
    <name type="scientific">Protea cynaroides</name>
    <dbReference type="NCBI Taxonomy" id="273540"/>
    <lineage>
        <taxon>Eukaryota</taxon>
        <taxon>Viridiplantae</taxon>
        <taxon>Streptophyta</taxon>
        <taxon>Embryophyta</taxon>
        <taxon>Tracheophyta</taxon>
        <taxon>Spermatophyta</taxon>
        <taxon>Magnoliopsida</taxon>
        <taxon>Proteales</taxon>
        <taxon>Proteaceae</taxon>
        <taxon>Protea</taxon>
    </lineage>
</organism>
<feature type="transmembrane region" description="Helical" evidence="12">
    <location>
        <begin position="6"/>
        <end position="23"/>
    </location>
</feature>
<feature type="binding site" description="axial binding residue" evidence="10">
    <location>
        <position position="454"/>
    </location>
    <ligand>
        <name>heme</name>
        <dbReference type="ChEBI" id="CHEBI:30413"/>
    </ligand>
    <ligandPart>
        <name>Fe</name>
        <dbReference type="ChEBI" id="CHEBI:18248"/>
    </ligandPart>
</feature>
<gene>
    <name evidence="13" type="ORF">NE237_004036</name>
</gene>
<sequence>MEYSWSIIFLSLCFSAVITIFITQTKTKKTKHSLPPGPPRIPILGHIYLLRKFLINTEALLSVLFKKYGPIVTFRIGSSTSIFIASHSLAHEALIQNGAAFNYRPGPVTPSCIFDNSYTDCGSSTGNRWRFLRRNLTSVVLIPSRYKSFGGARRWVLQVLNDSLFKYHVESGEPVPVGDRFRYAMFCLLLFLCFGEKLDEKIIKKIEETERAKLAKFEGLGVFSLFPRLGKFIFRKSWHEMVNLRSKQLSVLLPLIKASRERREKVKQENQDENSFISYINSLFDLEIKEEGGRKLVDKEIATLISEVLDAGSDTTSTLFEWIMANLIKNQNIQEKLYSEIQGVVGSTEEIKEDDLEKMPYLKAVVLEGLRLHPPTHFVLPHTVKEDIVLNGYLIPKNALVNFMVGEMGRDPKVWKDPMEFKPERFLGDERQEVDITGSKEIKMMPFSAGRRICPGLGLGTLHMEYFLANAVRDFKWMGVEGHDVDMSERMEFTVIMVTPLRAHVSPRPK</sequence>
<comment type="cofactor">
    <cofactor evidence="10">
        <name>heme</name>
        <dbReference type="ChEBI" id="CHEBI:30413"/>
    </cofactor>
</comment>
<evidence type="ECO:0000256" key="12">
    <source>
        <dbReference type="SAM" id="Phobius"/>
    </source>
</evidence>
<dbReference type="AlphaFoldDB" id="A0A9Q0KI49"/>
<evidence type="ECO:0000256" key="4">
    <source>
        <dbReference type="ARBA" id="ARBA00022723"/>
    </source>
</evidence>
<dbReference type="OrthoDB" id="1919289at2759"/>
<keyword evidence="4 10" id="KW-0479">Metal-binding</keyword>
<evidence type="ECO:0008006" key="15">
    <source>
        <dbReference type="Google" id="ProtNLM"/>
    </source>
</evidence>
<dbReference type="InterPro" id="IPR036396">
    <property type="entry name" value="Cyt_P450_sf"/>
</dbReference>
<name>A0A9Q0KI49_9MAGN</name>
<proteinExistence type="inferred from homology"/>
<evidence type="ECO:0000256" key="2">
    <source>
        <dbReference type="ARBA" id="ARBA00022617"/>
    </source>
</evidence>
<dbReference type="Pfam" id="PF00067">
    <property type="entry name" value="p450"/>
    <property type="match status" value="1"/>
</dbReference>
<keyword evidence="9 12" id="KW-0472">Membrane</keyword>
<evidence type="ECO:0000256" key="6">
    <source>
        <dbReference type="ARBA" id="ARBA00023002"/>
    </source>
</evidence>
<dbReference type="SUPFAM" id="SSF48264">
    <property type="entry name" value="Cytochrome P450"/>
    <property type="match status" value="1"/>
</dbReference>
<protein>
    <recommendedName>
        <fullName evidence="15">Cytochrome P450</fullName>
    </recommendedName>
</protein>
<keyword evidence="8 11" id="KW-0503">Monooxygenase</keyword>
<evidence type="ECO:0000256" key="3">
    <source>
        <dbReference type="ARBA" id="ARBA00022692"/>
    </source>
</evidence>
<reference evidence="13" key="1">
    <citation type="journal article" date="2023" name="Plant J.">
        <title>The genome of the king protea, Protea cynaroides.</title>
        <authorList>
            <person name="Chang J."/>
            <person name="Duong T.A."/>
            <person name="Schoeman C."/>
            <person name="Ma X."/>
            <person name="Roodt D."/>
            <person name="Barker N."/>
            <person name="Li Z."/>
            <person name="Van de Peer Y."/>
            <person name="Mizrachi E."/>
        </authorList>
    </citation>
    <scope>NUCLEOTIDE SEQUENCE</scope>
    <source>
        <tissue evidence="13">Young leaves</tissue>
    </source>
</reference>
<dbReference type="GO" id="GO:0020037">
    <property type="term" value="F:heme binding"/>
    <property type="evidence" value="ECO:0007669"/>
    <property type="project" value="InterPro"/>
</dbReference>
<evidence type="ECO:0000313" key="14">
    <source>
        <dbReference type="Proteomes" id="UP001141806"/>
    </source>
</evidence>
<dbReference type="Gene3D" id="1.10.630.10">
    <property type="entry name" value="Cytochrome P450"/>
    <property type="match status" value="1"/>
</dbReference>
<evidence type="ECO:0000313" key="13">
    <source>
        <dbReference type="EMBL" id="KAJ4970937.1"/>
    </source>
</evidence>
<evidence type="ECO:0000256" key="10">
    <source>
        <dbReference type="PIRSR" id="PIRSR602401-1"/>
    </source>
</evidence>
<dbReference type="InterPro" id="IPR017972">
    <property type="entry name" value="Cyt_P450_CS"/>
</dbReference>
<keyword evidence="3 12" id="KW-0812">Transmembrane</keyword>
<keyword evidence="7 10" id="KW-0408">Iron</keyword>
<dbReference type="InterPro" id="IPR001128">
    <property type="entry name" value="Cyt_P450"/>
</dbReference>
<dbReference type="PANTHER" id="PTHR24298">
    <property type="entry name" value="FLAVONOID 3'-MONOOXYGENASE-RELATED"/>
    <property type="match status" value="1"/>
</dbReference>
<dbReference type="PROSITE" id="PS00086">
    <property type="entry name" value="CYTOCHROME_P450"/>
    <property type="match status" value="1"/>
</dbReference>
<dbReference type="CDD" id="cd11075">
    <property type="entry name" value="CYP77_89"/>
    <property type="match status" value="1"/>
</dbReference>
<dbReference type="InterPro" id="IPR051103">
    <property type="entry name" value="Plant_metabolite_P450s"/>
</dbReference>
<dbReference type="PRINTS" id="PR00385">
    <property type="entry name" value="P450"/>
</dbReference>
<keyword evidence="6 11" id="KW-0560">Oxidoreductase</keyword>
<dbReference type="PRINTS" id="PR00463">
    <property type="entry name" value="EP450I"/>
</dbReference>
<evidence type="ECO:0000256" key="9">
    <source>
        <dbReference type="ARBA" id="ARBA00023136"/>
    </source>
</evidence>
<dbReference type="FunFam" id="1.10.630.10:FF:000012">
    <property type="entry name" value="Cytochrome P450 family protein"/>
    <property type="match status" value="1"/>
</dbReference>
<dbReference type="GO" id="GO:0016709">
    <property type="term" value="F:oxidoreductase activity, acting on paired donors, with incorporation or reduction of molecular oxygen, NAD(P)H as one donor, and incorporation of one atom of oxygen"/>
    <property type="evidence" value="ECO:0007669"/>
    <property type="project" value="TreeGrafter"/>
</dbReference>
<dbReference type="EMBL" id="JAMYWD010000005">
    <property type="protein sequence ID" value="KAJ4970937.1"/>
    <property type="molecule type" value="Genomic_DNA"/>
</dbReference>
<dbReference type="GO" id="GO:0016020">
    <property type="term" value="C:membrane"/>
    <property type="evidence" value="ECO:0007669"/>
    <property type="project" value="UniProtKB-SubCell"/>
</dbReference>
<accession>A0A9Q0KI49</accession>
<dbReference type="PANTHER" id="PTHR24298:SF800">
    <property type="entry name" value="CYTOCHROME P450 89A2-RELATED"/>
    <property type="match status" value="1"/>
</dbReference>
<dbReference type="InterPro" id="IPR002401">
    <property type="entry name" value="Cyt_P450_E_grp-I"/>
</dbReference>
<evidence type="ECO:0000256" key="5">
    <source>
        <dbReference type="ARBA" id="ARBA00022989"/>
    </source>
</evidence>
<dbReference type="Proteomes" id="UP001141806">
    <property type="component" value="Unassembled WGS sequence"/>
</dbReference>
<keyword evidence="5 12" id="KW-1133">Transmembrane helix</keyword>
<keyword evidence="14" id="KW-1185">Reference proteome</keyword>
<keyword evidence="2 10" id="KW-0349">Heme</keyword>
<evidence type="ECO:0000256" key="11">
    <source>
        <dbReference type="RuleBase" id="RU000461"/>
    </source>
</evidence>
<comment type="caution">
    <text evidence="13">The sequence shown here is derived from an EMBL/GenBank/DDBJ whole genome shotgun (WGS) entry which is preliminary data.</text>
</comment>
<evidence type="ECO:0000256" key="8">
    <source>
        <dbReference type="ARBA" id="ARBA00023033"/>
    </source>
</evidence>
<comment type="subcellular location">
    <subcellularLocation>
        <location evidence="1">Membrane</location>
        <topology evidence="1">Single-pass membrane protein</topology>
    </subcellularLocation>
</comment>
<evidence type="ECO:0000256" key="1">
    <source>
        <dbReference type="ARBA" id="ARBA00004167"/>
    </source>
</evidence>